<comment type="caution">
    <text evidence="6">The sequence shown here is derived from an EMBL/GenBank/DDBJ whole genome shotgun (WGS) entry which is preliminary data.</text>
</comment>
<reference evidence="6" key="1">
    <citation type="submission" date="2020-10" db="EMBL/GenBank/DDBJ databases">
        <title>Bacterium isolated from coastal waters sediment.</title>
        <authorList>
            <person name="Chen R.-J."/>
            <person name="Lu D.-C."/>
            <person name="Zhu K.-L."/>
            <person name="Du Z.-J."/>
        </authorList>
    </citation>
    <scope>NUCLEOTIDE SEQUENCE</scope>
    <source>
        <strain evidence="6">N1Y112</strain>
    </source>
</reference>
<evidence type="ECO:0000259" key="5">
    <source>
        <dbReference type="PROSITE" id="PS50931"/>
    </source>
</evidence>
<dbReference type="AlphaFoldDB" id="A0A8J7FC90"/>
<keyword evidence="2" id="KW-0805">Transcription regulation</keyword>
<evidence type="ECO:0000313" key="7">
    <source>
        <dbReference type="Proteomes" id="UP000640333"/>
    </source>
</evidence>
<dbReference type="InterPro" id="IPR037402">
    <property type="entry name" value="YidZ_PBP2"/>
</dbReference>
<feature type="domain" description="HTH lysR-type" evidence="5">
    <location>
        <begin position="9"/>
        <end position="66"/>
    </location>
</feature>
<proteinExistence type="inferred from homology"/>
<dbReference type="SUPFAM" id="SSF53850">
    <property type="entry name" value="Periplasmic binding protein-like II"/>
    <property type="match status" value="1"/>
</dbReference>
<dbReference type="Gene3D" id="1.10.10.10">
    <property type="entry name" value="Winged helix-like DNA-binding domain superfamily/Winged helix DNA-binding domain"/>
    <property type="match status" value="1"/>
</dbReference>
<dbReference type="SUPFAM" id="SSF46785">
    <property type="entry name" value="Winged helix' DNA-binding domain"/>
    <property type="match status" value="1"/>
</dbReference>
<dbReference type="GO" id="GO:0003677">
    <property type="term" value="F:DNA binding"/>
    <property type="evidence" value="ECO:0007669"/>
    <property type="project" value="UniProtKB-KW"/>
</dbReference>
<dbReference type="PANTHER" id="PTHR30118">
    <property type="entry name" value="HTH-TYPE TRANSCRIPTIONAL REGULATOR LEUO-RELATED"/>
    <property type="match status" value="1"/>
</dbReference>
<dbReference type="Pfam" id="PF03466">
    <property type="entry name" value="LysR_substrate"/>
    <property type="match status" value="1"/>
</dbReference>
<dbReference type="EMBL" id="JADEYS010000006">
    <property type="protein sequence ID" value="MBE9397074.1"/>
    <property type="molecule type" value="Genomic_DNA"/>
</dbReference>
<protein>
    <submittedName>
        <fullName evidence="6">LysR family transcriptional regulator</fullName>
    </submittedName>
</protein>
<organism evidence="6 7">
    <name type="scientific">Pontibacterium sinense</name>
    <dbReference type="NCBI Taxonomy" id="2781979"/>
    <lineage>
        <taxon>Bacteria</taxon>
        <taxon>Pseudomonadati</taxon>
        <taxon>Pseudomonadota</taxon>
        <taxon>Gammaproteobacteria</taxon>
        <taxon>Oceanospirillales</taxon>
        <taxon>Oceanospirillaceae</taxon>
        <taxon>Pontibacterium</taxon>
    </lineage>
</organism>
<keyword evidence="7" id="KW-1185">Reference proteome</keyword>
<dbReference type="PROSITE" id="PS50931">
    <property type="entry name" value="HTH_LYSR"/>
    <property type="match status" value="1"/>
</dbReference>
<dbReference type="PRINTS" id="PR00039">
    <property type="entry name" value="HTHLYSR"/>
</dbReference>
<accession>A0A8J7FC90</accession>
<dbReference type="Proteomes" id="UP000640333">
    <property type="component" value="Unassembled WGS sequence"/>
</dbReference>
<dbReference type="InterPro" id="IPR005119">
    <property type="entry name" value="LysR_subst-bd"/>
</dbReference>
<evidence type="ECO:0000256" key="2">
    <source>
        <dbReference type="ARBA" id="ARBA00023015"/>
    </source>
</evidence>
<dbReference type="Pfam" id="PF00126">
    <property type="entry name" value="HTH_1"/>
    <property type="match status" value="1"/>
</dbReference>
<dbReference type="InterPro" id="IPR000847">
    <property type="entry name" value="LysR_HTH_N"/>
</dbReference>
<evidence type="ECO:0000256" key="3">
    <source>
        <dbReference type="ARBA" id="ARBA00023125"/>
    </source>
</evidence>
<evidence type="ECO:0000256" key="4">
    <source>
        <dbReference type="ARBA" id="ARBA00023163"/>
    </source>
</evidence>
<dbReference type="RefSeq" id="WP_193952630.1">
    <property type="nucleotide sequence ID" value="NZ_JADEYS010000006.1"/>
</dbReference>
<keyword evidence="4" id="KW-0804">Transcription</keyword>
<comment type="similarity">
    <text evidence="1">Belongs to the LysR transcriptional regulatory family.</text>
</comment>
<dbReference type="InterPro" id="IPR036390">
    <property type="entry name" value="WH_DNA-bd_sf"/>
</dbReference>
<evidence type="ECO:0000256" key="1">
    <source>
        <dbReference type="ARBA" id="ARBA00009437"/>
    </source>
</evidence>
<dbReference type="PANTHER" id="PTHR30118:SF15">
    <property type="entry name" value="TRANSCRIPTIONAL REGULATORY PROTEIN"/>
    <property type="match status" value="1"/>
</dbReference>
<sequence length="305" mass="34834">MREVNLRSIDLNLLVVLQALLREKHVSRAAQELHMSQPAVSRALQRLRDMLDDPLLVRTRSGYDLSARAQEILPCLNALLQGASSLIQPVQFDPLTATDTVRMTGLDLEAALYLPKLTKLLHSEAPNLKIELVPQTSDHFKKLDEGTVHFSLTGLEPDFATDQFHRVLIDHMGSICVMDKDNPLVQEMTLDQYVSCRHGMVSITGVGPGSMDRKLQTIGRSRELSMRLSSFMSVAEFCEGTELVFALPQRLAEHITKDRHLVMRPLPPELTREDIRFYVYWHERHHHDPMCVWVRQKISEVFQPD</sequence>
<dbReference type="Gene3D" id="3.40.190.10">
    <property type="entry name" value="Periplasmic binding protein-like II"/>
    <property type="match status" value="2"/>
</dbReference>
<name>A0A8J7FC90_9GAMM</name>
<keyword evidence="3" id="KW-0238">DNA-binding</keyword>
<dbReference type="CDD" id="cd08417">
    <property type="entry name" value="PBP2_Nitroaromatics_like"/>
    <property type="match status" value="1"/>
</dbReference>
<gene>
    <name evidence="6" type="ORF">IOQ59_07340</name>
</gene>
<evidence type="ECO:0000313" key="6">
    <source>
        <dbReference type="EMBL" id="MBE9397074.1"/>
    </source>
</evidence>
<dbReference type="InterPro" id="IPR050389">
    <property type="entry name" value="LysR-type_TF"/>
</dbReference>
<dbReference type="GO" id="GO:0003700">
    <property type="term" value="F:DNA-binding transcription factor activity"/>
    <property type="evidence" value="ECO:0007669"/>
    <property type="project" value="InterPro"/>
</dbReference>
<dbReference type="InterPro" id="IPR036388">
    <property type="entry name" value="WH-like_DNA-bd_sf"/>
</dbReference>